<reference evidence="1" key="1">
    <citation type="journal article" date="2011" name="BMC Genomics">
        <title>Shotgun sequencing of Yersinia enterocolitica strain W22703 (biotype 2, serotype O:9): genomic evidence for oscillation between invertebrates and mammals.</title>
        <authorList>
            <person name="Fuchs T.M."/>
            <person name="Brandt K."/>
            <person name="Starke M."/>
            <person name="Rattei T."/>
        </authorList>
    </citation>
    <scope>NUCLEOTIDE SEQUENCE</scope>
</reference>
<proteinExistence type="predicted"/>
<accession>F4N5I6</accession>
<dbReference type="AlphaFoldDB" id="F4N5I6"/>
<protein>
    <submittedName>
        <fullName evidence="1">Uncharacterized protein</fullName>
    </submittedName>
</protein>
<evidence type="ECO:0000313" key="1">
    <source>
        <dbReference type="EMBL" id="CBX73344.1"/>
    </source>
</evidence>
<dbReference type="EMBL" id="FR718725">
    <property type="protein sequence ID" value="CBX73344.1"/>
    <property type="molecule type" value="Genomic_DNA"/>
</dbReference>
<name>F4N5I6_YEREN</name>
<sequence>MIQGYPIGRTYFLSHYLPHDPTVAEQTRLIIQNDKLSGYYRVSLSV</sequence>
<gene>
    <name evidence="1" type="ORF">YEW_LN48830</name>
</gene>
<organism evidence="1">
    <name type="scientific">Yersinia enterocolitica W22703</name>
    <dbReference type="NCBI Taxonomy" id="913028"/>
    <lineage>
        <taxon>Bacteria</taxon>
        <taxon>Pseudomonadati</taxon>
        <taxon>Pseudomonadota</taxon>
        <taxon>Gammaproteobacteria</taxon>
        <taxon>Enterobacterales</taxon>
        <taxon>Yersiniaceae</taxon>
        <taxon>Yersinia</taxon>
    </lineage>
</organism>